<accession>A0ABP4QEB3</accession>
<evidence type="ECO:0000256" key="4">
    <source>
        <dbReference type="PROSITE-ProRule" id="PRU00335"/>
    </source>
</evidence>
<dbReference type="SUPFAM" id="SSF48498">
    <property type="entry name" value="Tetracyclin repressor-like, C-terminal domain"/>
    <property type="match status" value="1"/>
</dbReference>
<dbReference type="Gene3D" id="1.10.357.10">
    <property type="entry name" value="Tetracycline Repressor, domain 2"/>
    <property type="match status" value="1"/>
</dbReference>
<dbReference type="SUPFAM" id="SSF46689">
    <property type="entry name" value="Homeodomain-like"/>
    <property type="match status" value="1"/>
</dbReference>
<keyword evidence="1" id="KW-0805">Transcription regulation</keyword>
<dbReference type="InterPro" id="IPR036271">
    <property type="entry name" value="Tet_transcr_reg_TetR-rel_C_sf"/>
</dbReference>
<proteinExistence type="predicted"/>
<dbReference type="PRINTS" id="PR00455">
    <property type="entry name" value="HTHTETR"/>
</dbReference>
<evidence type="ECO:0000313" key="6">
    <source>
        <dbReference type="EMBL" id="GAA1604628.1"/>
    </source>
</evidence>
<name>A0ABP4QEB3_9ACTN</name>
<dbReference type="Pfam" id="PF21597">
    <property type="entry name" value="TetR_C_43"/>
    <property type="match status" value="1"/>
</dbReference>
<dbReference type="RefSeq" id="WP_020385332.1">
    <property type="nucleotide sequence ID" value="NZ_BAAAOS010000054.1"/>
</dbReference>
<reference evidence="7" key="1">
    <citation type="journal article" date="2019" name="Int. J. Syst. Evol. Microbiol.">
        <title>The Global Catalogue of Microorganisms (GCM) 10K type strain sequencing project: providing services to taxonomists for standard genome sequencing and annotation.</title>
        <authorList>
            <consortium name="The Broad Institute Genomics Platform"/>
            <consortium name="The Broad Institute Genome Sequencing Center for Infectious Disease"/>
            <person name="Wu L."/>
            <person name="Ma J."/>
        </authorList>
    </citation>
    <scope>NUCLEOTIDE SEQUENCE [LARGE SCALE GENOMIC DNA]</scope>
    <source>
        <strain evidence="7">JCM 14969</strain>
    </source>
</reference>
<dbReference type="PROSITE" id="PS50977">
    <property type="entry name" value="HTH_TETR_2"/>
    <property type="match status" value="1"/>
</dbReference>
<dbReference type="InterPro" id="IPR001647">
    <property type="entry name" value="HTH_TetR"/>
</dbReference>
<evidence type="ECO:0000256" key="1">
    <source>
        <dbReference type="ARBA" id="ARBA00023015"/>
    </source>
</evidence>
<dbReference type="PANTHER" id="PTHR30055">
    <property type="entry name" value="HTH-TYPE TRANSCRIPTIONAL REGULATOR RUTR"/>
    <property type="match status" value="1"/>
</dbReference>
<dbReference type="InterPro" id="IPR049445">
    <property type="entry name" value="TetR_SbtR-like_C"/>
</dbReference>
<evidence type="ECO:0000256" key="2">
    <source>
        <dbReference type="ARBA" id="ARBA00023125"/>
    </source>
</evidence>
<dbReference type="Pfam" id="PF00440">
    <property type="entry name" value="TetR_N"/>
    <property type="match status" value="1"/>
</dbReference>
<comment type="caution">
    <text evidence="6">The sequence shown here is derived from an EMBL/GenBank/DDBJ whole genome shotgun (WGS) entry which is preliminary data.</text>
</comment>
<dbReference type="EMBL" id="BAAAOS010000054">
    <property type="protein sequence ID" value="GAA1604628.1"/>
    <property type="molecule type" value="Genomic_DNA"/>
</dbReference>
<keyword evidence="2 4" id="KW-0238">DNA-binding</keyword>
<feature type="DNA-binding region" description="H-T-H motif" evidence="4">
    <location>
        <begin position="37"/>
        <end position="56"/>
    </location>
</feature>
<evidence type="ECO:0000256" key="3">
    <source>
        <dbReference type="ARBA" id="ARBA00023163"/>
    </source>
</evidence>
<evidence type="ECO:0000259" key="5">
    <source>
        <dbReference type="PROSITE" id="PS50977"/>
    </source>
</evidence>
<dbReference type="InterPro" id="IPR009057">
    <property type="entry name" value="Homeodomain-like_sf"/>
</dbReference>
<feature type="domain" description="HTH tetR-type" evidence="5">
    <location>
        <begin position="14"/>
        <end position="74"/>
    </location>
</feature>
<organism evidence="6 7">
    <name type="scientific">Kribbella sancticallisti</name>
    <dbReference type="NCBI Taxonomy" id="460087"/>
    <lineage>
        <taxon>Bacteria</taxon>
        <taxon>Bacillati</taxon>
        <taxon>Actinomycetota</taxon>
        <taxon>Actinomycetes</taxon>
        <taxon>Propionibacteriales</taxon>
        <taxon>Kribbellaceae</taxon>
        <taxon>Kribbella</taxon>
    </lineage>
</organism>
<dbReference type="Proteomes" id="UP001500393">
    <property type="component" value="Unassembled WGS sequence"/>
</dbReference>
<keyword evidence="7" id="KW-1185">Reference proteome</keyword>
<dbReference type="InterPro" id="IPR050109">
    <property type="entry name" value="HTH-type_TetR-like_transc_reg"/>
</dbReference>
<sequence>MPKLWSETIDTHRRTVRDAILEAGWALVSERGLMSVTMTQIAEKAGIGRATLYKYFPDVETVLAAQHERHVAAHLEQLTALREQPGGPAQRLKAVLERYALICYHREKHGTEEFAALLHRGEHVAHAEQQLTALFEELLVEAAASGELRDDVPAEELASYCLHALAAAGGLPTEQAVARLVSITLTGLGLSV</sequence>
<keyword evidence="3" id="KW-0804">Transcription</keyword>
<gene>
    <name evidence="6" type="ORF">GCM10009789_68250</name>
</gene>
<protein>
    <submittedName>
        <fullName evidence="6">TetR/AcrR family transcriptional regulator</fullName>
    </submittedName>
</protein>
<dbReference type="PANTHER" id="PTHR30055:SF234">
    <property type="entry name" value="HTH-TYPE TRANSCRIPTIONAL REGULATOR BETI"/>
    <property type="match status" value="1"/>
</dbReference>
<evidence type="ECO:0000313" key="7">
    <source>
        <dbReference type="Proteomes" id="UP001500393"/>
    </source>
</evidence>